<dbReference type="RefSeq" id="WP_059056802.1">
    <property type="nucleotide sequence ID" value="NZ_CEML01000001.1"/>
</dbReference>
<reference evidence="3" key="1">
    <citation type="journal article" date="2016" name="Environ. Microbiol.">
        <title>The complete genome of a viable archaeum isolated from 123-million-year-old rock salt.</title>
        <authorList>
            <person name="Jaakkola S.T."/>
            <person name="Pfeiffer F."/>
            <person name="Ravantti J.J."/>
            <person name="Guo Q."/>
            <person name="Liu Y."/>
            <person name="Chen X."/>
            <person name="Ma H."/>
            <person name="Yang C."/>
            <person name="Oksanen H.M."/>
            <person name="Bamford D.H."/>
        </authorList>
    </citation>
    <scope>NUCLEOTIDE SEQUENCE</scope>
    <source>
        <strain evidence="3">JI20-1</strain>
    </source>
</reference>
<evidence type="ECO:0000313" key="2">
    <source>
        <dbReference type="EMBL" id="CQH56567.1"/>
    </source>
</evidence>
<dbReference type="AlphaFoldDB" id="A0A0U5H207"/>
<evidence type="ECO:0000256" key="1">
    <source>
        <dbReference type="SAM" id="Phobius"/>
    </source>
</evidence>
<dbReference type="Proteomes" id="UP000066737">
    <property type="component" value="Chromosome I"/>
</dbReference>
<dbReference type="GeneID" id="91109846"/>
<keyword evidence="1" id="KW-1133">Transmembrane helix</keyword>
<evidence type="ECO:0000313" key="3">
    <source>
        <dbReference type="Proteomes" id="UP000066737"/>
    </source>
</evidence>
<proteinExistence type="predicted"/>
<gene>
    <name evidence="2" type="ORF">HHUB_2399</name>
</gene>
<dbReference type="Pfam" id="PF09997">
    <property type="entry name" value="DUF2238"/>
    <property type="match status" value="1"/>
</dbReference>
<feature type="transmembrane region" description="Helical" evidence="1">
    <location>
        <begin position="31"/>
        <end position="52"/>
    </location>
</feature>
<dbReference type="InterPro" id="IPR014509">
    <property type="entry name" value="YjdF-like"/>
</dbReference>
<accession>A0A0U5H207</accession>
<dbReference type="EMBL" id="LN831302">
    <property type="protein sequence ID" value="CQH56567.1"/>
    <property type="molecule type" value="Genomic_DNA"/>
</dbReference>
<sequence length="226" mass="23136">MNSAAIALLTALLAAIALVLALAVHRGNVAAAVNAVVSLAVAGVAVAAAAGFEFAGSGFVAPELAFWTAVAGLLHSIGMLGPYDSVWWWDHLTHALSASLLTALAYAGLLVVAGESTSQTVVAVAAVGYTVLAGVCWELGELVARAVGERYDVEPVLVYYGWKDTAYDLVFDVVGALLVVALDVRVFVDLAATAPGATRQLLLWSTVAVVAASAVMALGLFARPDD</sequence>
<keyword evidence="3" id="KW-1185">Reference proteome</keyword>
<feature type="transmembrane region" description="Helical" evidence="1">
    <location>
        <begin position="120"/>
        <end position="140"/>
    </location>
</feature>
<feature type="transmembrane region" description="Helical" evidence="1">
    <location>
        <begin position="200"/>
        <end position="222"/>
    </location>
</feature>
<name>A0A0U5H207_9EURY</name>
<feature type="transmembrane region" description="Helical" evidence="1">
    <location>
        <begin position="169"/>
        <end position="188"/>
    </location>
</feature>
<organism evidence="2 3">
    <name type="scientific">Halobacterium hubeiense</name>
    <dbReference type="NCBI Taxonomy" id="1407499"/>
    <lineage>
        <taxon>Archaea</taxon>
        <taxon>Methanobacteriati</taxon>
        <taxon>Methanobacteriota</taxon>
        <taxon>Stenosarchaea group</taxon>
        <taxon>Halobacteria</taxon>
        <taxon>Halobacteriales</taxon>
        <taxon>Halobacteriaceae</taxon>
        <taxon>Halobacterium</taxon>
    </lineage>
</organism>
<keyword evidence="1" id="KW-0472">Membrane</keyword>
<dbReference type="OrthoDB" id="313603at2157"/>
<keyword evidence="1" id="KW-0812">Transmembrane</keyword>
<feature type="transmembrane region" description="Helical" evidence="1">
    <location>
        <begin position="95"/>
        <end position="113"/>
    </location>
</feature>
<protein>
    <submittedName>
        <fullName evidence="2">Uncharacterized protein</fullName>
    </submittedName>
</protein>
<dbReference type="KEGG" id="hhb:Hhub_2399"/>